<name>A0A558DLT5_9PSEU</name>
<comment type="caution">
    <text evidence="1">The sequence shown here is derived from an EMBL/GenBank/DDBJ whole genome shotgun (WGS) entry which is preliminary data.</text>
</comment>
<dbReference type="AlphaFoldDB" id="A0A558DLT5"/>
<evidence type="ECO:0000313" key="2">
    <source>
        <dbReference type="Proteomes" id="UP000320011"/>
    </source>
</evidence>
<gene>
    <name evidence="1" type="ORF">FNH05_01695</name>
</gene>
<dbReference type="RefSeq" id="WP_144585205.1">
    <property type="nucleotide sequence ID" value="NZ_VJWX01000007.1"/>
</dbReference>
<reference evidence="1 2" key="1">
    <citation type="submission" date="2019-07" db="EMBL/GenBank/DDBJ databases">
        <authorList>
            <person name="Duangmal K."/>
            <person name="Teo W.F.A."/>
        </authorList>
    </citation>
    <scope>NUCLEOTIDE SEQUENCE [LARGE SCALE GENOMIC DNA]</scope>
    <source>
        <strain evidence="1 2">TBRC 6029</strain>
    </source>
</reference>
<protein>
    <submittedName>
        <fullName evidence="1">Uncharacterized protein</fullName>
    </submittedName>
</protein>
<sequence>MNGEEREVSLPESLSLDEAFRAAYYLAEQYVALEANPDVGLVLFLQYLNSDPARWADWTQAVRTALSDGGAASPLT</sequence>
<proteinExistence type="predicted"/>
<dbReference type="EMBL" id="VJWX01000007">
    <property type="protein sequence ID" value="TVT61972.1"/>
    <property type="molecule type" value="Genomic_DNA"/>
</dbReference>
<organism evidence="1 2">
    <name type="scientific">Amycolatopsis rhizosphaerae</name>
    <dbReference type="NCBI Taxonomy" id="2053003"/>
    <lineage>
        <taxon>Bacteria</taxon>
        <taxon>Bacillati</taxon>
        <taxon>Actinomycetota</taxon>
        <taxon>Actinomycetes</taxon>
        <taxon>Pseudonocardiales</taxon>
        <taxon>Pseudonocardiaceae</taxon>
        <taxon>Amycolatopsis</taxon>
    </lineage>
</organism>
<dbReference type="Proteomes" id="UP000320011">
    <property type="component" value="Unassembled WGS sequence"/>
</dbReference>
<reference evidence="1 2" key="2">
    <citation type="submission" date="2019-08" db="EMBL/GenBank/DDBJ databases">
        <title>Amycolatopsis acidicola sp. nov., isolated from peat swamp forest soil.</title>
        <authorList>
            <person name="Srisuk N."/>
        </authorList>
    </citation>
    <scope>NUCLEOTIDE SEQUENCE [LARGE SCALE GENOMIC DNA]</scope>
    <source>
        <strain evidence="1 2">TBRC 6029</strain>
    </source>
</reference>
<keyword evidence="2" id="KW-1185">Reference proteome</keyword>
<accession>A0A558DLT5</accession>
<dbReference type="OrthoDB" id="4350944at2"/>
<evidence type="ECO:0000313" key="1">
    <source>
        <dbReference type="EMBL" id="TVT61972.1"/>
    </source>
</evidence>